<keyword evidence="8 21" id="KW-0812">Transmembrane</keyword>
<evidence type="ECO:0000256" key="1">
    <source>
        <dbReference type="ARBA" id="ARBA00004162"/>
    </source>
</evidence>
<evidence type="ECO:0000256" key="19">
    <source>
        <dbReference type="ARBA" id="ARBA00048679"/>
    </source>
</evidence>
<keyword evidence="4" id="KW-0723">Serine/threonine-protein kinase</keyword>
<evidence type="ECO:0000256" key="12">
    <source>
        <dbReference type="ARBA" id="ARBA00022777"/>
    </source>
</evidence>
<accession>A0A2T7CKP1</accession>
<dbReference type="OrthoDB" id="608948at2759"/>
<dbReference type="AlphaFoldDB" id="A0A2T7CKP1"/>
<dbReference type="InterPro" id="IPR003591">
    <property type="entry name" value="Leu-rich_rpt_typical-subtyp"/>
</dbReference>
<dbReference type="Pfam" id="PF13855">
    <property type="entry name" value="LRR_8"/>
    <property type="match status" value="4"/>
</dbReference>
<evidence type="ECO:0000259" key="22">
    <source>
        <dbReference type="PROSITE" id="PS50011"/>
    </source>
</evidence>
<dbReference type="Gramene" id="PUZ43888">
    <property type="protein sequence ID" value="PUZ43888"/>
    <property type="gene ID" value="GQ55_8G042900"/>
</dbReference>
<dbReference type="PROSITE" id="PS00107">
    <property type="entry name" value="PROTEIN_KINASE_ATP"/>
    <property type="match status" value="1"/>
</dbReference>
<dbReference type="EMBL" id="CM009756">
    <property type="protein sequence ID" value="PUZ43888.1"/>
    <property type="molecule type" value="Genomic_DNA"/>
</dbReference>
<gene>
    <name evidence="23" type="ORF">GQ55_8G042900</name>
</gene>
<dbReference type="Gene3D" id="3.80.10.10">
    <property type="entry name" value="Ribonuclease Inhibitor"/>
    <property type="match status" value="2"/>
</dbReference>
<evidence type="ECO:0000256" key="20">
    <source>
        <dbReference type="PROSITE-ProRule" id="PRU10141"/>
    </source>
</evidence>
<dbReference type="Pfam" id="PF00069">
    <property type="entry name" value="Pkinase"/>
    <property type="match status" value="1"/>
</dbReference>
<evidence type="ECO:0000256" key="2">
    <source>
        <dbReference type="ARBA" id="ARBA00012513"/>
    </source>
</evidence>
<dbReference type="SMART" id="SM00220">
    <property type="entry name" value="S_TKc"/>
    <property type="match status" value="1"/>
</dbReference>
<dbReference type="SUPFAM" id="SSF52047">
    <property type="entry name" value="RNI-like"/>
    <property type="match status" value="2"/>
</dbReference>
<evidence type="ECO:0000256" key="7">
    <source>
        <dbReference type="ARBA" id="ARBA00022679"/>
    </source>
</evidence>
<comment type="subcellular location">
    <subcellularLocation>
        <location evidence="1">Cell membrane</location>
        <topology evidence="1">Single-pass membrane protein</topology>
    </subcellularLocation>
</comment>
<dbReference type="PANTHER" id="PTHR48056">
    <property type="entry name" value="LRR RECEPTOR-LIKE SERINE/THREONINE-PROTEIN KINASE-RELATED"/>
    <property type="match status" value="1"/>
</dbReference>
<dbReference type="InterPro" id="IPR017441">
    <property type="entry name" value="Protein_kinase_ATP_BS"/>
</dbReference>
<dbReference type="InterPro" id="IPR032675">
    <property type="entry name" value="LRR_dom_sf"/>
</dbReference>
<dbReference type="Proteomes" id="UP000244336">
    <property type="component" value="Chromosome 8"/>
</dbReference>
<dbReference type="STRING" id="1504633.A0A2T7CKP1"/>
<dbReference type="FunFam" id="1.10.510.10:FF:000358">
    <property type="entry name" value="Putative leucine-rich repeat receptor-like serine/threonine-protein kinase"/>
    <property type="match status" value="1"/>
</dbReference>
<dbReference type="InterPro" id="IPR001611">
    <property type="entry name" value="Leu-rich_rpt"/>
</dbReference>
<dbReference type="Gene3D" id="1.10.510.10">
    <property type="entry name" value="Transferase(Phosphotransferase) domain 1"/>
    <property type="match status" value="1"/>
</dbReference>
<keyword evidence="7" id="KW-0808">Transferase</keyword>
<dbReference type="PROSITE" id="PS00108">
    <property type="entry name" value="PROTEIN_KINASE_ST"/>
    <property type="match status" value="1"/>
</dbReference>
<keyword evidence="12" id="KW-0418">Kinase</keyword>
<dbReference type="InterPro" id="IPR008271">
    <property type="entry name" value="Ser/Thr_kinase_AS"/>
</dbReference>
<keyword evidence="3" id="KW-1003">Cell membrane</keyword>
<keyword evidence="6" id="KW-0433">Leucine-rich repeat</keyword>
<dbReference type="PANTHER" id="PTHR48056:SF73">
    <property type="entry name" value="LRR RECEPTOR-LIKE SERINE_THREONINE-PROTEIN KINASE EFR"/>
    <property type="match status" value="1"/>
</dbReference>
<sequence length="824" mass="90220">MFNMSLLQLMLLGQNNLTGSIPSNRSFSLPELREFYLPENNFAGGIPLALSACRHLRYLTLAINSFVDGVPAWLAQLPQLKIINLGGNHLAGSIPAVLGNLTSLTELTLSYCNLTGEIPTELGLMRELSLLNLGSNNQLAGSIPASLTNLSKLYDLNLENNQLSGSVPDTFGNIPGLIKFELSYNNLNGNLDFLSSLSNCRQLQVLGIFSNSFTGELPGQVGNLSTNLRAFHGGYNKITGVLPSTLANLSSLDVIDLRRNLLKEPIPEWITSMQNLVYLDVSYNDISGPIPTQIGMMRSLQRLHLHGNKLFGSIPDSIGNLTKLETLAVSNNNLNSTIPASLFRLDKLVELYLSNNSFSGALPADVSGLKIVYIIEIDSNIFIGKIPDSFGQLRMLAQLDFSHNSFEGTIPESFQELTNLASLNISSNNLSGTIPKFLANFTSLTTLNLSFNKLEGKIPEGGVFSNITLTSLIGNAGLCGAPRLGFSPCLEKSDSTGRHLLKFLLPAATIALVSIALCVYLMIKRKLKNKRQIHASDVGPSDLMSHRLLPYHDLVRATDNFSDNNLLGTGSFGKVFKGQLSTGLVVAIKVLDMQLEQAIRSFDAECRVLHMARHRNVIKILNTCSNLDLRILVLEYMPNGSLDALLHAEGRRHLGFLKRLDIMLDVSMAIEYLHHEHHEVVLHCDLKPTNVLFDDDMTAHVADFGIAKLLLGDDNSMITATMPGTLGYMAPEYGSLGKASRKSDVFSYGIMLLEVFTGKRPTDPMFDGELSIRQWVQQAFPSDLASVLDEQLLQEASSICDLNDSLLPIFEIGLLCSTDSPEQR</sequence>
<evidence type="ECO:0000313" key="23">
    <source>
        <dbReference type="EMBL" id="PUZ43888.1"/>
    </source>
</evidence>
<keyword evidence="15 21" id="KW-0472">Membrane</keyword>
<evidence type="ECO:0000256" key="13">
    <source>
        <dbReference type="ARBA" id="ARBA00022840"/>
    </source>
</evidence>
<evidence type="ECO:0000256" key="18">
    <source>
        <dbReference type="ARBA" id="ARBA00047899"/>
    </source>
</evidence>
<dbReference type="FunFam" id="3.80.10.10:FF:000317">
    <property type="entry name" value="Inactive leucine-rich repeat receptor-like protein kinase"/>
    <property type="match status" value="1"/>
</dbReference>
<keyword evidence="17" id="KW-0325">Glycoprotein</keyword>
<evidence type="ECO:0000256" key="9">
    <source>
        <dbReference type="ARBA" id="ARBA00022729"/>
    </source>
</evidence>
<keyword evidence="10" id="KW-0677">Repeat</keyword>
<keyword evidence="13 20" id="KW-0067">ATP-binding</keyword>
<evidence type="ECO:0000256" key="8">
    <source>
        <dbReference type="ARBA" id="ARBA00022692"/>
    </source>
</evidence>
<evidence type="ECO:0000256" key="15">
    <source>
        <dbReference type="ARBA" id="ARBA00023136"/>
    </source>
</evidence>
<dbReference type="FunFam" id="3.30.200.20:FF:000661">
    <property type="entry name" value="Serine-threonine protein kinase plant-type"/>
    <property type="match status" value="1"/>
</dbReference>
<evidence type="ECO:0000256" key="6">
    <source>
        <dbReference type="ARBA" id="ARBA00022614"/>
    </source>
</evidence>
<evidence type="ECO:0000256" key="11">
    <source>
        <dbReference type="ARBA" id="ARBA00022741"/>
    </source>
</evidence>
<comment type="catalytic activity">
    <reaction evidence="19">
        <text>L-seryl-[protein] + ATP = O-phospho-L-seryl-[protein] + ADP + H(+)</text>
        <dbReference type="Rhea" id="RHEA:17989"/>
        <dbReference type="Rhea" id="RHEA-COMP:9863"/>
        <dbReference type="Rhea" id="RHEA-COMP:11604"/>
        <dbReference type="ChEBI" id="CHEBI:15378"/>
        <dbReference type="ChEBI" id="CHEBI:29999"/>
        <dbReference type="ChEBI" id="CHEBI:30616"/>
        <dbReference type="ChEBI" id="CHEBI:83421"/>
        <dbReference type="ChEBI" id="CHEBI:456216"/>
        <dbReference type="EC" id="2.7.11.1"/>
    </reaction>
</comment>
<dbReference type="Gene3D" id="3.30.200.20">
    <property type="entry name" value="Phosphorylase Kinase, domain 1"/>
    <property type="match status" value="1"/>
</dbReference>
<dbReference type="Pfam" id="PF00560">
    <property type="entry name" value="LRR_1"/>
    <property type="match status" value="1"/>
</dbReference>
<dbReference type="PROSITE" id="PS50011">
    <property type="entry name" value="PROTEIN_KINASE_DOM"/>
    <property type="match status" value="1"/>
</dbReference>
<evidence type="ECO:0000313" key="24">
    <source>
        <dbReference type="Proteomes" id="UP000244336"/>
    </source>
</evidence>
<keyword evidence="9" id="KW-0732">Signal</keyword>
<evidence type="ECO:0000256" key="5">
    <source>
        <dbReference type="ARBA" id="ARBA00022553"/>
    </source>
</evidence>
<dbReference type="FunFam" id="3.80.10.10:FF:000095">
    <property type="entry name" value="LRR receptor-like serine/threonine-protein kinase GSO1"/>
    <property type="match status" value="1"/>
</dbReference>
<evidence type="ECO:0000256" key="10">
    <source>
        <dbReference type="ARBA" id="ARBA00022737"/>
    </source>
</evidence>
<evidence type="ECO:0000256" key="16">
    <source>
        <dbReference type="ARBA" id="ARBA00023170"/>
    </source>
</evidence>
<keyword evidence="5" id="KW-0597">Phosphoprotein</keyword>
<evidence type="ECO:0000256" key="4">
    <source>
        <dbReference type="ARBA" id="ARBA00022527"/>
    </source>
</evidence>
<comment type="catalytic activity">
    <reaction evidence="18">
        <text>L-threonyl-[protein] + ATP = O-phospho-L-threonyl-[protein] + ADP + H(+)</text>
        <dbReference type="Rhea" id="RHEA:46608"/>
        <dbReference type="Rhea" id="RHEA-COMP:11060"/>
        <dbReference type="Rhea" id="RHEA-COMP:11605"/>
        <dbReference type="ChEBI" id="CHEBI:15378"/>
        <dbReference type="ChEBI" id="CHEBI:30013"/>
        <dbReference type="ChEBI" id="CHEBI:30616"/>
        <dbReference type="ChEBI" id="CHEBI:61977"/>
        <dbReference type="ChEBI" id="CHEBI:456216"/>
        <dbReference type="EC" id="2.7.11.1"/>
    </reaction>
</comment>
<organism evidence="23 24">
    <name type="scientific">Panicum hallii var. hallii</name>
    <dbReference type="NCBI Taxonomy" id="1504633"/>
    <lineage>
        <taxon>Eukaryota</taxon>
        <taxon>Viridiplantae</taxon>
        <taxon>Streptophyta</taxon>
        <taxon>Embryophyta</taxon>
        <taxon>Tracheophyta</taxon>
        <taxon>Spermatophyta</taxon>
        <taxon>Magnoliopsida</taxon>
        <taxon>Liliopsida</taxon>
        <taxon>Poales</taxon>
        <taxon>Poaceae</taxon>
        <taxon>PACMAD clade</taxon>
        <taxon>Panicoideae</taxon>
        <taxon>Panicodae</taxon>
        <taxon>Paniceae</taxon>
        <taxon>Panicinae</taxon>
        <taxon>Panicum</taxon>
        <taxon>Panicum sect. Panicum</taxon>
    </lineage>
</organism>
<dbReference type="EC" id="2.7.11.1" evidence="2"/>
<dbReference type="InterPro" id="IPR000719">
    <property type="entry name" value="Prot_kinase_dom"/>
</dbReference>
<protein>
    <recommendedName>
        <fullName evidence="2">non-specific serine/threonine protein kinase</fullName>
        <ecNumber evidence="2">2.7.11.1</ecNumber>
    </recommendedName>
</protein>
<name>A0A2T7CKP1_9POAL</name>
<dbReference type="GO" id="GO:0033612">
    <property type="term" value="F:receptor serine/threonine kinase binding"/>
    <property type="evidence" value="ECO:0007669"/>
    <property type="project" value="TreeGrafter"/>
</dbReference>
<keyword evidence="16" id="KW-0675">Receptor</keyword>
<feature type="domain" description="Protein kinase" evidence="22">
    <location>
        <begin position="561"/>
        <end position="824"/>
    </location>
</feature>
<proteinExistence type="predicted"/>
<evidence type="ECO:0000256" key="14">
    <source>
        <dbReference type="ARBA" id="ARBA00022989"/>
    </source>
</evidence>
<feature type="transmembrane region" description="Helical" evidence="21">
    <location>
        <begin position="503"/>
        <end position="523"/>
    </location>
</feature>
<dbReference type="SUPFAM" id="SSF56112">
    <property type="entry name" value="Protein kinase-like (PK-like)"/>
    <property type="match status" value="1"/>
</dbReference>
<keyword evidence="14 21" id="KW-1133">Transmembrane helix</keyword>
<dbReference type="GO" id="GO:0005886">
    <property type="term" value="C:plasma membrane"/>
    <property type="evidence" value="ECO:0007669"/>
    <property type="project" value="UniProtKB-SubCell"/>
</dbReference>
<evidence type="ECO:0000256" key="21">
    <source>
        <dbReference type="SAM" id="Phobius"/>
    </source>
</evidence>
<dbReference type="InterPro" id="IPR050647">
    <property type="entry name" value="Plant_LRR-RLKs"/>
</dbReference>
<feature type="binding site" evidence="20">
    <location>
        <position position="589"/>
    </location>
    <ligand>
        <name>ATP</name>
        <dbReference type="ChEBI" id="CHEBI:30616"/>
    </ligand>
</feature>
<keyword evidence="11 20" id="KW-0547">Nucleotide-binding</keyword>
<feature type="non-terminal residue" evidence="23">
    <location>
        <position position="824"/>
    </location>
</feature>
<keyword evidence="24" id="KW-1185">Reference proteome</keyword>
<dbReference type="GO" id="GO:0005524">
    <property type="term" value="F:ATP binding"/>
    <property type="evidence" value="ECO:0007669"/>
    <property type="project" value="UniProtKB-UniRule"/>
</dbReference>
<dbReference type="SMART" id="SM00369">
    <property type="entry name" value="LRR_TYP"/>
    <property type="match status" value="8"/>
</dbReference>
<dbReference type="GO" id="GO:0004674">
    <property type="term" value="F:protein serine/threonine kinase activity"/>
    <property type="evidence" value="ECO:0007669"/>
    <property type="project" value="UniProtKB-KW"/>
</dbReference>
<evidence type="ECO:0000256" key="17">
    <source>
        <dbReference type="ARBA" id="ARBA00023180"/>
    </source>
</evidence>
<reference evidence="23 24" key="1">
    <citation type="submission" date="2018-04" db="EMBL/GenBank/DDBJ databases">
        <title>WGS assembly of Panicum hallii var. hallii HAL2.</title>
        <authorList>
            <person name="Lovell J."/>
            <person name="Jenkins J."/>
            <person name="Lowry D."/>
            <person name="Mamidi S."/>
            <person name="Sreedasyam A."/>
            <person name="Weng X."/>
            <person name="Barry K."/>
            <person name="Bonette J."/>
            <person name="Campitelli B."/>
            <person name="Daum C."/>
            <person name="Gordon S."/>
            <person name="Gould B."/>
            <person name="Lipzen A."/>
            <person name="MacQueen A."/>
            <person name="Palacio-Mejia J."/>
            <person name="Plott C."/>
            <person name="Shakirov E."/>
            <person name="Shu S."/>
            <person name="Yoshinaga Y."/>
            <person name="Zane M."/>
            <person name="Rokhsar D."/>
            <person name="Grimwood J."/>
            <person name="Schmutz J."/>
            <person name="Juenger T."/>
        </authorList>
    </citation>
    <scope>NUCLEOTIDE SEQUENCE [LARGE SCALE GENOMIC DNA]</scope>
    <source>
        <strain evidence="24">cv. HAL2</strain>
    </source>
</reference>
<dbReference type="InterPro" id="IPR011009">
    <property type="entry name" value="Kinase-like_dom_sf"/>
</dbReference>
<evidence type="ECO:0000256" key="3">
    <source>
        <dbReference type="ARBA" id="ARBA00022475"/>
    </source>
</evidence>